<evidence type="ECO:0000313" key="11">
    <source>
        <dbReference type="Proteomes" id="UP001499938"/>
    </source>
</evidence>
<dbReference type="EMBL" id="BAAAPO010000062">
    <property type="protein sequence ID" value="GAA1808608.1"/>
    <property type="molecule type" value="Genomic_DNA"/>
</dbReference>
<feature type="transmembrane region" description="Helical" evidence="8">
    <location>
        <begin position="85"/>
        <end position="107"/>
    </location>
</feature>
<protein>
    <submittedName>
        <fullName evidence="10">Iron ABC transporter permease</fullName>
    </submittedName>
</protein>
<evidence type="ECO:0000256" key="3">
    <source>
        <dbReference type="ARBA" id="ARBA00022475"/>
    </source>
</evidence>
<reference evidence="10 11" key="1">
    <citation type="journal article" date="2019" name="Int. J. Syst. Evol. Microbiol.">
        <title>The Global Catalogue of Microorganisms (GCM) 10K type strain sequencing project: providing services to taxonomists for standard genome sequencing and annotation.</title>
        <authorList>
            <consortium name="The Broad Institute Genomics Platform"/>
            <consortium name="The Broad Institute Genome Sequencing Center for Infectious Disease"/>
            <person name="Wu L."/>
            <person name="Ma J."/>
        </authorList>
    </citation>
    <scope>NUCLEOTIDE SEQUENCE [LARGE SCALE GENOMIC DNA]</scope>
    <source>
        <strain evidence="10 11">JCM 15592</strain>
    </source>
</reference>
<comment type="caution">
    <text evidence="10">The sequence shown here is derived from an EMBL/GenBank/DDBJ whole genome shotgun (WGS) entry which is preliminary data.</text>
</comment>
<dbReference type="Pfam" id="PF00528">
    <property type="entry name" value="BPD_transp_1"/>
    <property type="match status" value="1"/>
</dbReference>
<keyword evidence="2 8" id="KW-0813">Transport</keyword>
<feature type="domain" description="ABC transmembrane type-1" evidence="9">
    <location>
        <begin position="81"/>
        <end position="276"/>
    </location>
</feature>
<keyword evidence="11" id="KW-1185">Reference proteome</keyword>
<feature type="transmembrane region" description="Helical" evidence="8">
    <location>
        <begin position="305"/>
        <end position="328"/>
    </location>
</feature>
<dbReference type="RefSeq" id="WP_344088620.1">
    <property type="nucleotide sequence ID" value="NZ_BAAAPO010000062.1"/>
</dbReference>
<name>A0ABN2M3U8_9MICO</name>
<dbReference type="Gene3D" id="1.10.3720.10">
    <property type="entry name" value="MetI-like"/>
    <property type="match status" value="2"/>
</dbReference>
<feature type="transmembrane region" description="Helical" evidence="8">
    <location>
        <begin position="119"/>
        <end position="142"/>
    </location>
</feature>
<feature type="transmembrane region" description="Helical" evidence="8">
    <location>
        <begin position="488"/>
        <end position="516"/>
    </location>
</feature>
<feature type="domain" description="ABC transmembrane type-1" evidence="9">
    <location>
        <begin position="361"/>
        <end position="559"/>
    </location>
</feature>
<feature type="transmembrane region" description="Helical" evidence="8">
    <location>
        <begin position="406"/>
        <end position="425"/>
    </location>
</feature>
<gene>
    <name evidence="10" type="ORF">GCM10009811_34810</name>
</gene>
<keyword evidence="5 8" id="KW-0812">Transmembrane</keyword>
<comment type="similarity">
    <text evidence="8">Belongs to the binding-protein-dependent transport system permease family.</text>
</comment>
<dbReference type="SUPFAM" id="SSF161098">
    <property type="entry name" value="MetI-like"/>
    <property type="match status" value="2"/>
</dbReference>
<evidence type="ECO:0000256" key="5">
    <source>
        <dbReference type="ARBA" id="ARBA00022692"/>
    </source>
</evidence>
<keyword evidence="4" id="KW-0997">Cell inner membrane</keyword>
<comment type="subcellular location">
    <subcellularLocation>
        <location evidence="1">Cell inner membrane</location>
        <topology evidence="1">Multi-pass membrane protein</topology>
    </subcellularLocation>
    <subcellularLocation>
        <location evidence="8">Cell membrane</location>
        <topology evidence="8">Multi-pass membrane protein</topology>
    </subcellularLocation>
</comment>
<feature type="transmembrane region" description="Helical" evidence="8">
    <location>
        <begin position="255"/>
        <end position="278"/>
    </location>
</feature>
<feature type="transmembrane region" description="Helical" evidence="8">
    <location>
        <begin position="208"/>
        <end position="235"/>
    </location>
</feature>
<sequence length="570" mass="60282">MTTTTQPPALTHGRGTWGRTGQTLAWRAGWTLAVVIPLVFLAIFFAWPVAALVARGFSSDGTSTLGAVAEVLGSARTWRILRTTLTLAILGSAASVLLGIPGAYLLYAVRFPGRGLLRALVTVPFVLPTVVVGVAWVAVLGPSGPLAGLGLEESLPAIVLALVFFNYAVVVRTVGGLWSRLDPRAVEAARSLGASPARAFRTVTLPALMPAIASAAALVFLFCASAFGIIMVMGGVRYSTIETEIWYQTTQLLDLPAAAALSITQLIVVTLALLATSWTSARQERALRLRGDASSERRWVWRRDAFATLVTAAVALGVLALPMVTLVVRSLRSRDGWTLEHYRALGTTVGRSLPVPVWVAIRNSIVVALQATLIALVLGVLVSLVVSRRPRKAAARRGLRLLDSVFMLPLGVSAVTVGFGFLITLNRPPLDLRQSMILIPIAQAIVALPLVVRSILPVLRAIDPRQREAAATLGAAPGRVLRTIDGPFLLRGIGLAAGFAMATSLGEFGATSFLARLDRPTLPVVIFRLIGRPGEANFGAALAASVLLAVLTATVMVIAERVRPATASEL</sequence>
<feature type="transmembrane region" description="Helical" evidence="8">
    <location>
        <begin position="437"/>
        <end position="459"/>
    </location>
</feature>
<dbReference type="InterPro" id="IPR035906">
    <property type="entry name" value="MetI-like_sf"/>
</dbReference>
<feature type="transmembrane region" description="Helical" evidence="8">
    <location>
        <begin position="536"/>
        <end position="559"/>
    </location>
</feature>
<keyword evidence="6 8" id="KW-1133">Transmembrane helix</keyword>
<feature type="transmembrane region" description="Helical" evidence="8">
    <location>
        <begin position="154"/>
        <end position="174"/>
    </location>
</feature>
<organism evidence="10 11">
    <name type="scientific">Nostocoides veronense</name>
    <dbReference type="NCBI Taxonomy" id="330836"/>
    <lineage>
        <taxon>Bacteria</taxon>
        <taxon>Bacillati</taxon>
        <taxon>Actinomycetota</taxon>
        <taxon>Actinomycetes</taxon>
        <taxon>Micrococcales</taxon>
        <taxon>Intrasporangiaceae</taxon>
        <taxon>Nostocoides</taxon>
    </lineage>
</organism>
<dbReference type="PANTHER" id="PTHR43357:SF4">
    <property type="entry name" value="INNER MEMBRANE ABC TRANSPORTER PERMEASE PROTEIN YDCV"/>
    <property type="match status" value="1"/>
</dbReference>
<dbReference type="PANTHER" id="PTHR43357">
    <property type="entry name" value="INNER MEMBRANE ABC TRANSPORTER PERMEASE PROTEIN YDCV"/>
    <property type="match status" value="1"/>
</dbReference>
<evidence type="ECO:0000256" key="7">
    <source>
        <dbReference type="ARBA" id="ARBA00023136"/>
    </source>
</evidence>
<accession>A0ABN2M3U8</accession>
<evidence type="ECO:0000256" key="4">
    <source>
        <dbReference type="ARBA" id="ARBA00022519"/>
    </source>
</evidence>
<dbReference type="InterPro" id="IPR000515">
    <property type="entry name" value="MetI-like"/>
</dbReference>
<dbReference type="CDD" id="cd06261">
    <property type="entry name" value="TM_PBP2"/>
    <property type="match status" value="2"/>
</dbReference>
<evidence type="ECO:0000313" key="10">
    <source>
        <dbReference type="EMBL" id="GAA1808608.1"/>
    </source>
</evidence>
<keyword evidence="7 8" id="KW-0472">Membrane</keyword>
<evidence type="ECO:0000256" key="1">
    <source>
        <dbReference type="ARBA" id="ARBA00004429"/>
    </source>
</evidence>
<proteinExistence type="inferred from homology"/>
<keyword evidence="3" id="KW-1003">Cell membrane</keyword>
<feature type="transmembrane region" description="Helical" evidence="8">
    <location>
        <begin position="365"/>
        <end position="386"/>
    </location>
</feature>
<evidence type="ECO:0000259" key="9">
    <source>
        <dbReference type="PROSITE" id="PS50928"/>
    </source>
</evidence>
<evidence type="ECO:0000256" key="8">
    <source>
        <dbReference type="RuleBase" id="RU363032"/>
    </source>
</evidence>
<evidence type="ECO:0000256" key="6">
    <source>
        <dbReference type="ARBA" id="ARBA00022989"/>
    </source>
</evidence>
<dbReference type="Proteomes" id="UP001499938">
    <property type="component" value="Unassembled WGS sequence"/>
</dbReference>
<evidence type="ECO:0000256" key="2">
    <source>
        <dbReference type="ARBA" id="ARBA00022448"/>
    </source>
</evidence>
<dbReference type="PROSITE" id="PS50928">
    <property type="entry name" value="ABC_TM1"/>
    <property type="match status" value="2"/>
</dbReference>
<feature type="transmembrane region" description="Helical" evidence="8">
    <location>
        <begin position="24"/>
        <end position="47"/>
    </location>
</feature>